<evidence type="ECO:0000313" key="3">
    <source>
        <dbReference type="EMBL" id="CAH1103859.1"/>
    </source>
</evidence>
<evidence type="ECO:0000313" key="4">
    <source>
        <dbReference type="Proteomes" id="UP001153636"/>
    </source>
</evidence>
<reference evidence="3" key="1">
    <citation type="submission" date="2022-01" db="EMBL/GenBank/DDBJ databases">
        <authorList>
            <person name="King R."/>
        </authorList>
    </citation>
    <scope>NUCLEOTIDE SEQUENCE</scope>
</reference>
<feature type="region of interest" description="Disordered" evidence="1">
    <location>
        <begin position="86"/>
        <end position="107"/>
    </location>
</feature>
<feature type="compositionally biased region" description="Low complexity" evidence="1">
    <location>
        <begin position="96"/>
        <end position="107"/>
    </location>
</feature>
<evidence type="ECO:0000256" key="2">
    <source>
        <dbReference type="SAM" id="Phobius"/>
    </source>
</evidence>
<feature type="transmembrane region" description="Helical" evidence="2">
    <location>
        <begin position="6"/>
        <end position="25"/>
    </location>
</feature>
<keyword evidence="4" id="KW-1185">Reference proteome</keyword>
<proteinExistence type="predicted"/>
<sequence>MQNRILVQSIFIFLIAIYLTLETDASTRSIGKVKRATANNSSTATKPTRTTPKPGFFRTLFSVVYDQYQDTRNTIGTVNKLVNDNFLPENGKPQSATPAPGTNATTTEDNRITRTEFNKIILRNLRGLQRLFQIELRDALKQSEKNYDEFRRNVSTEIGKFL</sequence>
<name>A0A9P0CKH6_9CUCU</name>
<dbReference type="EMBL" id="OV651827">
    <property type="protein sequence ID" value="CAH1103859.1"/>
    <property type="molecule type" value="Genomic_DNA"/>
</dbReference>
<keyword evidence="2" id="KW-0472">Membrane</keyword>
<keyword evidence="2" id="KW-1133">Transmembrane helix</keyword>
<gene>
    <name evidence="3" type="ORF">PSYICH_LOCUS4746</name>
</gene>
<dbReference type="AlphaFoldDB" id="A0A9P0CKH6"/>
<dbReference type="Proteomes" id="UP001153636">
    <property type="component" value="Chromosome 15"/>
</dbReference>
<dbReference type="OrthoDB" id="8197466at2759"/>
<protein>
    <submittedName>
        <fullName evidence="3">Uncharacterized protein</fullName>
    </submittedName>
</protein>
<accession>A0A9P0CKH6</accession>
<organism evidence="3 4">
    <name type="scientific">Psylliodes chrysocephalus</name>
    <dbReference type="NCBI Taxonomy" id="3402493"/>
    <lineage>
        <taxon>Eukaryota</taxon>
        <taxon>Metazoa</taxon>
        <taxon>Ecdysozoa</taxon>
        <taxon>Arthropoda</taxon>
        <taxon>Hexapoda</taxon>
        <taxon>Insecta</taxon>
        <taxon>Pterygota</taxon>
        <taxon>Neoptera</taxon>
        <taxon>Endopterygota</taxon>
        <taxon>Coleoptera</taxon>
        <taxon>Polyphaga</taxon>
        <taxon>Cucujiformia</taxon>
        <taxon>Chrysomeloidea</taxon>
        <taxon>Chrysomelidae</taxon>
        <taxon>Galerucinae</taxon>
        <taxon>Alticini</taxon>
        <taxon>Psylliodes</taxon>
    </lineage>
</organism>
<keyword evidence="2" id="KW-0812">Transmembrane</keyword>
<evidence type="ECO:0000256" key="1">
    <source>
        <dbReference type="SAM" id="MobiDB-lite"/>
    </source>
</evidence>